<keyword evidence="2" id="KW-1003">Cell membrane</keyword>
<keyword evidence="3" id="KW-0812">Transmembrane</keyword>
<dbReference type="InterPro" id="IPR013604">
    <property type="entry name" value="7TM_chemorcpt"/>
</dbReference>
<dbReference type="GO" id="GO:0043025">
    <property type="term" value="C:neuronal cell body"/>
    <property type="evidence" value="ECO:0007669"/>
    <property type="project" value="TreeGrafter"/>
</dbReference>
<protein>
    <recommendedName>
        <fullName evidence="9">Gustatory receptor</fullName>
    </recommendedName>
</protein>
<dbReference type="GO" id="GO:0007635">
    <property type="term" value="P:chemosensory behavior"/>
    <property type="evidence" value="ECO:0007669"/>
    <property type="project" value="TreeGrafter"/>
</dbReference>
<dbReference type="GO" id="GO:0008049">
    <property type="term" value="P:male courtship behavior"/>
    <property type="evidence" value="ECO:0007669"/>
    <property type="project" value="TreeGrafter"/>
</dbReference>
<dbReference type="GO" id="GO:0030425">
    <property type="term" value="C:dendrite"/>
    <property type="evidence" value="ECO:0007669"/>
    <property type="project" value="TreeGrafter"/>
</dbReference>
<evidence type="ECO:0000256" key="5">
    <source>
        <dbReference type="ARBA" id="ARBA00023136"/>
    </source>
</evidence>
<accession>A0A7R9G1Q0</accession>
<keyword evidence="7" id="KW-0807">Transducer</keyword>
<keyword evidence="6" id="KW-0675">Receptor</keyword>
<organism evidence="8">
    <name type="scientific">Timema shepardi</name>
    <name type="common">Walking stick</name>
    <dbReference type="NCBI Taxonomy" id="629360"/>
    <lineage>
        <taxon>Eukaryota</taxon>
        <taxon>Metazoa</taxon>
        <taxon>Ecdysozoa</taxon>
        <taxon>Arthropoda</taxon>
        <taxon>Hexapoda</taxon>
        <taxon>Insecta</taxon>
        <taxon>Pterygota</taxon>
        <taxon>Neoptera</taxon>
        <taxon>Polyneoptera</taxon>
        <taxon>Phasmatodea</taxon>
        <taxon>Timematodea</taxon>
        <taxon>Timematoidea</taxon>
        <taxon>Timematidae</taxon>
        <taxon>Timema</taxon>
    </lineage>
</organism>
<reference evidence="8" key="1">
    <citation type="submission" date="2020-11" db="EMBL/GenBank/DDBJ databases">
        <authorList>
            <person name="Tran Van P."/>
        </authorList>
    </citation>
    <scope>NUCLEOTIDE SEQUENCE</scope>
</reference>
<keyword evidence="5" id="KW-0472">Membrane</keyword>
<evidence type="ECO:0000256" key="7">
    <source>
        <dbReference type="ARBA" id="ARBA00023224"/>
    </source>
</evidence>
<dbReference type="Pfam" id="PF08395">
    <property type="entry name" value="7tm_7"/>
    <property type="match status" value="1"/>
</dbReference>
<dbReference type="AlphaFoldDB" id="A0A7R9G1Q0"/>
<name>A0A7R9G1Q0_TIMSH</name>
<dbReference type="GO" id="GO:0050909">
    <property type="term" value="P:sensory perception of taste"/>
    <property type="evidence" value="ECO:0007669"/>
    <property type="project" value="InterPro"/>
</dbReference>
<dbReference type="GO" id="GO:0005886">
    <property type="term" value="C:plasma membrane"/>
    <property type="evidence" value="ECO:0007669"/>
    <property type="project" value="UniProtKB-SubCell"/>
</dbReference>
<dbReference type="GO" id="GO:0030424">
    <property type="term" value="C:axon"/>
    <property type="evidence" value="ECO:0007669"/>
    <property type="project" value="TreeGrafter"/>
</dbReference>
<sequence>MGINFIFLVLAIREHLNHINRRLDYPVVKWEEVVMWSQHRAGIVGVARLVNAAYSVQVLTSVTGVKCPAGRDDPPLVLKEKKGDKHSLRQLSVELECDKNGKEVIPFFCDLNIGGCLFVALFILARNPELSVRKAKGISLARAQGMCKEESETYFTLLRDLLSKHEILNSPGTIYNNDETGLQYDETGLQLNNKPENEVARTFTLSHKERELKQFSLQLLHNKIQFTAGGFLPLDYTLVHSVVAASTMYLIILLQFQLSSKPTNEYGREFNVTKCLNYLNQTNSS</sequence>
<evidence type="ECO:0000256" key="4">
    <source>
        <dbReference type="ARBA" id="ARBA00022989"/>
    </source>
</evidence>
<gene>
    <name evidence="8" type="ORF">TSIB3V08_LOCUS7813</name>
</gene>
<dbReference type="PANTHER" id="PTHR21143">
    <property type="entry name" value="INVERTEBRATE GUSTATORY RECEPTOR"/>
    <property type="match status" value="1"/>
</dbReference>
<comment type="subcellular location">
    <subcellularLocation>
        <location evidence="1">Cell membrane</location>
        <topology evidence="1">Multi-pass membrane protein</topology>
    </subcellularLocation>
</comment>
<evidence type="ECO:0000256" key="1">
    <source>
        <dbReference type="ARBA" id="ARBA00004651"/>
    </source>
</evidence>
<dbReference type="GO" id="GO:0007165">
    <property type="term" value="P:signal transduction"/>
    <property type="evidence" value="ECO:0007669"/>
    <property type="project" value="UniProtKB-KW"/>
</dbReference>
<evidence type="ECO:0000313" key="8">
    <source>
        <dbReference type="EMBL" id="CAD7263742.1"/>
    </source>
</evidence>
<dbReference type="PANTHER" id="PTHR21143:SF133">
    <property type="entry name" value="GUSTATORY AND PHEROMONE RECEPTOR 32A-RELATED"/>
    <property type="match status" value="1"/>
</dbReference>
<evidence type="ECO:0000256" key="2">
    <source>
        <dbReference type="ARBA" id="ARBA00022475"/>
    </source>
</evidence>
<keyword evidence="4" id="KW-1133">Transmembrane helix</keyword>
<dbReference type="EMBL" id="OC003812">
    <property type="protein sequence ID" value="CAD7263742.1"/>
    <property type="molecule type" value="Genomic_DNA"/>
</dbReference>
<proteinExistence type="predicted"/>
<evidence type="ECO:0000256" key="3">
    <source>
        <dbReference type="ARBA" id="ARBA00022692"/>
    </source>
</evidence>
<evidence type="ECO:0000256" key="6">
    <source>
        <dbReference type="ARBA" id="ARBA00023170"/>
    </source>
</evidence>
<evidence type="ECO:0008006" key="9">
    <source>
        <dbReference type="Google" id="ProtNLM"/>
    </source>
</evidence>